<feature type="signal peptide" evidence="2">
    <location>
        <begin position="1"/>
        <end position="23"/>
    </location>
</feature>
<keyword evidence="4" id="KW-1185">Reference proteome</keyword>
<dbReference type="KEGG" id="pgr:PGTG_15466"/>
<dbReference type="HOGENOM" id="CLU_195470_0_0_1"/>
<organism evidence="3 4">
    <name type="scientific">Puccinia graminis f. sp. tritici (strain CRL 75-36-700-3 / race SCCL)</name>
    <name type="common">Black stem rust fungus</name>
    <dbReference type="NCBI Taxonomy" id="418459"/>
    <lineage>
        <taxon>Eukaryota</taxon>
        <taxon>Fungi</taxon>
        <taxon>Dikarya</taxon>
        <taxon>Basidiomycota</taxon>
        <taxon>Pucciniomycotina</taxon>
        <taxon>Pucciniomycetes</taxon>
        <taxon>Pucciniales</taxon>
        <taxon>Pucciniaceae</taxon>
        <taxon>Puccinia</taxon>
    </lineage>
</organism>
<dbReference type="GeneID" id="10547007"/>
<reference evidence="4" key="2">
    <citation type="journal article" date="2011" name="Proc. Natl. Acad. Sci. U.S.A.">
        <title>Obligate biotrophy features unraveled by the genomic analysis of rust fungi.</title>
        <authorList>
            <person name="Duplessis S."/>
            <person name="Cuomo C.A."/>
            <person name="Lin Y.-C."/>
            <person name="Aerts A."/>
            <person name="Tisserant E."/>
            <person name="Veneault-Fourrey C."/>
            <person name="Joly D.L."/>
            <person name="Hacquard S."/>
            <person name="Amselem J."/>
            <person name="Cantarel B.L."/>
            <person name="Chiu R."/>
            <person name="Coutinho P.M."/>
            <person name="Feau N."/>
            <person name="Field M."/>
            <person name="Frey P."/>
            <person name="Gelhaye E."/>
            <person name="Goldberg J."/>
            <person name="Grabherr M.G."/>
            <person name="Kodira C.D."/>
            <person name="Kohler A."/>
            <person name="Kuees U."/>
            <person name="Lindquist E.A."/>
            <person name="Lucas S.M."/>
            <person name="Mago R."/>
            <person name="Mauceli E."/>
            <person name="Morin E."/>
            <person name="Murat C."/>
            <person name="Pangilinan J.L."/>
            <person name="Park R."/>
            <person name="Pearson M."/>
            <person name="Quesneville H."/>
            <person name="Rouhier N."/>
            <person name="Sakthikumar S."/>
            <person name="Salamov A.A."/>
            <person name="Schmutz J."/>
            <person name="Selles B."/>
            <person name="Shapiro H."/>
            <person name="Tanguay P."/>
            <person name="Tuskan G.A."/>
            <person name="Henrissat B."/>
            <person name="Van de Peer Y."/>
            <person name="Rouze P."/>
            <person name="Ellis J.G."/>
            <person name="Dodds P.N."/>
            <person name="Schein J.E."/>
            <person name="Zhong S."/>
            <person name="Hamelin R.C."/>
            <person name="Grigoriev I.V."/>
            <person name="Szabo L.J."/>
            <person name="Martin F."/>
        </authorList>
    </citation>
    <scope>NUCLEOTIDE SEQUENCE [LARGE SCALE GENOMIC DNA]</scope>
    <source>
        <strain evidence="4">CRL 75-36-700-3 / race SCCL</strain>
    </source>
</reference>
<dbReference type="VEuPathDB" id="FungiDB:PGTG_15466"/>
<dbReference type="AlphaFoldDB" id="E3KYL0"/>
<name>E3KYL0_PUCGT</name>
<dbReference type="Proteomes" id="UP000008783">
    <property type="component" value="Unassembled WGS sequence"/>
</dbReference>
<evidence type="ECO:0000256" key="1">
    <source>
        <dbReference type="SAM" id="MobiDB-lite"/>
    </source>
</evidence>
<sequence length="81" mass="8502">MPVRTALLYLILSVSALVGLGSAAPSSTQDALDHSHAIMQAKRNELAVSDKNLKKSRDASSVARSGDPDNLPGRDPPKPPV</sequence>
<dbReference type="RefSeq" id="XP_003333706.2">
    <property type="nucleotide sequence ID" value="XM_003333658.2"/>
</dbReference>
<dbReference type="InParanoid" id="E3KYL0"/>
<evidence type="ECO:0000313" key="3">
    <source>
        <dbReference type="EMBL" id="EFP89287.2"/>
    </source>
</evidence>
<feature type="region of interest" description="Disordered" evidence="1">
    <location>
        <begin position="45"/>
        <end position="81"/>
    </location>
</feature>
<evidence type="ECO:0000313" key="4">
    <source>
        <dbReference type="Proteomes" id="UP000008783"/>
    </source>
</evidence>
<feature type="chain" id="PRO_5003173863" evidence="2">
    <location>
        <begin position="24"/>
        <end position="81"/>
    </location>
</feature>
<accession>E3KYL0</accession>
<evidence type="ECO:0000256" key="2">
    <source>
        <dbReference type="SAM" id="SignalP"/>
    </source>
</evidence>
<dbReference type="EMBL" id="DS178321">
    <property type="protein sequence ID" value="EFP89287.2"/>
    <property type="molecule type" value="Genomic_DNA"/>
</dbReference>
<keyword evidence="2" id="KW-0732">Signal</keyword>
<proteinExistence type="predicted"/>
<dbReference type="OrthoDB" id="10289663at2759"/>
<gene>
    <name evidence="3" type="ORF">PGTG_15466</name>
</gene>
<reference key="1">
    <citation type="submission" date="2007-01" db="EMBL/GenBank/DDBJ databases">
        <title>The Genome Sequence of Puccinia graminis f. sp. tritici Strain CRL 75-36-700-3.</title>
        <authorList>
            <consortium name="The Broad Institute Genome Sequencing Platform"/>
            <person name="Birren B."/>
            <person name="Lander E."/>
            <person name="Galagan J."/>
            <person name="Nusbaum C."/>
            <person name="Devon K."/>
            <person name="Cuomo C."/>
            <person name="Jaffe D."/>
            <person name="Butler J."/>
            <person name="Alvarez P."/>
            <person name="Gnerre S."/>
            <person name="Grabherr M."/>
            <person name="Mauceli E."/>
            <person name="Brockman W."/>
            <person name="Young S."/>
            <person name="LaButti K."/>
            <person name="Sykes S."/>
            <person name="DeCaprio D."/>
            <person name="Crawford M."/>
            <person name="Koehrsen M."/>
            <person name="Engels R."/>
            <person name="Montgomery P."/>
            <person name="Pearson M."/>
            <person name="Howarth C."/>
            <person name="Larson L."/>
            <person name="White J."/>
            <person name="Zeng Q."/>
            <person name="Kodira C."/>
            <person name="Yandava C."/>
            <person name="Alvarado L."/>
            <person name="O'Leary S."/>
            <person name="Szabo L."/>
            <person name="Dean R."/>
            <person name="Schein J."/>
        </authorList>
    </citation>
    <scope>NUCLEOTIDE SEQUENCE</scope>
    <source>
        <strain>CRL 75-36-700-3</strain>
    </source>
</reference>
<protein>
    <submittedName>
        <fullName evidence="3">Uncharacterized protein</fullName>
    </submittedName>
</protein>